<accession>A0ABT6C5G1</accession>
<protein>
    <recommendedName>
        <fullName evidence="3">(d)CMP kinase</fullName>
    </recommendedName>
</protein>
<comment type="caution">
    <text evidence="1">The sequence shown here is derived from an EMBL/GenBank/DDBJ whole genome shotgun (WGS) entry which is preliminary data.</text>
</comment>
<dbReference type="Gene3D" id="3.40.50.300">
    <property type="entry name" value="P-loop containing nucleotide triphosphate hydrolases"/>
    <property type="match status" value="1"/>
</dbReference>
<reference evidence="1 2" key="1">
    <citation type="submission" date="2023-03" db="EMBL/GenBank/DDBJ databases">
        <title>YIM 133296 draft genome.</title>
        <authorList>
            <person name="Xiong L."/>
        </authorList>
    </citation>
    <scope>NUCLEOTIDE SEQUENCE [LARGE SCALE GENOMIC DNA]</scope>
    <source>
        <strain evidence="1 2">YIM 133296</strain>
    </source>
</reference>
<name>A0ABT6C5G1_9MICO</name>
<keyword evidence="2" id="KW-1185">Reference proteome</keyword>
<sequence>MTEDHHVWGVNHARPEHADRVANAARGTRTDDDTPVVVAVDGPAGSGKSSLAALVCDRLGDVACVHLDDVFPGWDGLASAPALLAAQVLAPLSRREPAGYRRFDWPTGRYAELVPVPARRFVVVEGCSSTVGIARPYVDVRVWVEAEHDTRMRRGLERSGDEFGPNWERWARQEEAVFAADRTREHAHLIFRTDGDR</sequence>
<dbReference type="SUPFAM" id="SSF52540">
    <property type="entry name" value="P-loop containing nucleoside triphosphate hydrolases"/>
    <property type="match status" value="1"/>
</dbReference>
<dbReference type="RefSeq" id="WP_277191739.1">
    <property type="nucleotide sequence ID" value="NZ_JAROAV010000024.1"/>
</dbReference>
<evidence type="ECO:0008006" key="3">
    <source>
        <dbReference type="Google" id="ProtNLM"/>
    </source>
</evidence>
<proteinExistence type="predicted"/>
<dbReference type="EMBL" id="JAROAV010000024">
    <property type="protein sequence ID" value="MDF8264127.1"/>
    <property type="molecule type" value="Genomic_DNA"/>
</dbReference>
<dbReference type="InterPro" id="IPR027417">
    <property type="entry name" value="P-loop_NTPase"/>
</dbReference>
<gene>
    <name evidence="1" type="ORF">P4R38_07740</name>
</gene>
<evidence type="ECO:0000313" key="2">
    <source>
        <dbReference type="Proteomes" id="UP001528912"/>
    </source>
</evidence>
<dbReference type="Proteomes" id="UP001528912">
    <property type="component" value="Unassembled WGS sequence"/>
</dbReference>
<organism evidence="1 2">
    <name type="scientific">Luteipulveratus flavus</name>
    <dbReference type="NCBI Taxonomy" id="3031728"/>
    <lineage>
        <taxon>Bacteria</taxon>
        <taxon>Bacillati</taxon>
        <taxon>Actinomycetota</taxon>
        <taxon>Actinomycetes</taxon>
        <taxon>Micrococcales</taxon>
        <taxon>Dermacoccaceae</taxon>
        <taxon>Luteipulveratus</taxon>
    </lineage>
</organism>
<evidence type="ECO:0000313" key="1">
    <source>
        <dbReference type="EMBL" id="MDF8264127.1"/>
    </source>
</evidence>